<keyword evidence="3" id="KW-1185">Reference proteome</keyword>
<proteinExistence type="predicted"/>
<dbReference type="HOGENOM" id="CLU_1768010_0_0_1"/>
<organism evidence="2 3">
    <name type="scientific">Dothistroma septosporum (strain NZE10 / CBS 128990)</name>
    <name type="common">Red band needle blight fungus</name>
    <name type="synonym">Mycosphaerella pini</name>
    <dbReference type="NCBI Taxonomy" id="675120"/>
    <lineage>
        <taxon>Eukaryota</taxon>
        <taxon>Fungi</taxon>
        <taxon>Dikarya</taxon>
        <taxon>Ascomycota</taxon>
        <taxon>Pezizomycotina</taxon>
        <taxon>Dothideomycetes</taxon>
        <taxon>Dothideomycetidae</taxon>
        <taxon>Mycosphaerellales</taxon>
        <taxon>Mycosphaerellaceae</taxon>
        <taxon>Dothistroma</taxon>
    </lineage>
</organism>
<dbReference type="AlphaFoldDB" id="M2XKU5"/>
<dbReference type="Proteomes" id="UP000016933">
    <property type="component" value="Unassembled WGS sequence"/>
</dbReference>
<dbReference type="EMBL" id="KB446540">
    <property type="protein sequence ID" value="EME43127.1"/>
    <property type="molecule type" value="Genomic_DNA"/>
</dbReference>
<protein>
    <submittedName>
        <fullName evidence="2">Uncharacterized protein</fullName>
    </submittedName>
</protein>
<reference evidence="2 3" key="2">
    <citation type="journal article" date="2012" name="PLoS Pathog.">
        <title>Diverse lifestyles and strategies of plant pathogenesis encoded in the genomes of eighteen Dothideomycetes fungi.</title>
        <authorList>
            <person name="Ohm R.A."/>
            <person name="Feau N."/>
            <person name="Henrissat B."/>
            <person name="Schoch C.L."/>
            <person name="Horwitz B.A."/>
            <person name="Barry K.W."/>
            <person name="Condon B.J."/>
            <person name="Copeland A.C."/>
            <person name="Dhillon B."/>
            <person name="Glaser F."/>
            <person name="Hesse C.N."/>
            <person name="Kosti I."/>
            <person name="LaButti K."/>
            <person name="Lindquist E.A."/>
            <person name="Lucas S."/>
            <person name="Salamov A.A."/>
            <person name="Bradshaw R.E."/>
            <person name="Ciuffetti L."/>
            <person name="Hamelin R.C."/>
            <person name="Kema G.H.J."/>
            <person name="Lawrence C."/>
            <person name="Scott J.A."/>
            <person name="Spatafora J.W."/>
            <person name="Turgeon B.G."/>
            <person name="de Wit P.J.G.M."/>
            <person name="Zhong S."/>
            <person name="Goodwin S.B."/>
            <person name="Grigoriev I.V."/>
        </authorList>
    </citation>
    <scope>NUCLEOTIDE SEQUENCE [LARGE SCALE GENOMIC DNA]</scope>
    <source>
        <strain evidence="3">NZE10 / CBS 128990</strain>
    </source>
</reference>
<feature type="compositionally biased region" description="Polar residues" evidence="1">
    <location>
        <begin position="112"/>
        <end position="122"/>
    </location>
</feature>
<sequence length="147" mass="16795">MSQLLSKRSRSKRRRASRYILNTSKQTARLEIWDERLPRTVWRTRIGSGHPAVLGTCRRAVFRTAERPQCAWTFLGKLEKKSIPSWQAPRMVQSPSHCESHRAACYVQVGTPSHASASTSPQRVIRSKPSFRASTSHHRSHSQYDAV</sequence>
<evidence type="ECO:0000313" key="2">
    <source>
        <dbReference type="EMBL" id="EME43127.1"/>
    </source>
</evidence>
<accession>M2XKU5</accession>
<evidence type="ECO:0000256" key="1">
    <source>
        <dbReference type="SAM" id="MobiDB-lite"/>
    </source>
</evidence>
<evidence type="ECO:0000313" key="3">
    <source>
        <dbReference type="Proteomes" id="UP000016933"/>
    </source>
</evidence>
<gene>
    <name evidence="2" type="ORF">DOTSEDRAFT_72489</name>
</gene>
<feature type="region of interest" description="Disordered" evidence="1">
    <location>
        <begin position="112"/>
        <end position="147"/>
    </location>
</feature>
<reference evidence="3" key="1">
    <citation type="journal article" date="2012" name="PLoS Genet.">
        <title>The genomes of the fungal plant pathogens Cladosporium fulvum and Dothistroma septosporum reveal adaptation to different hosts and lifestyles but also signatures of common ancestry.</title>
        <authorList>
            <person name="de Wit P.J.G.M."/>
            <person name="van der Burgt A."/>
            <person name="Oekmen B."/>
            <person name="Stergiopoulos I."/>
            <person name="Abd-Elsalam K.A."/>
            <person name="Aerts A.L."/>
            <person name="Bahkali A.H."/>
            <person name="Beenen H.G."/>
            <person name="Chettri P."/>
            <person name="Cox M.P."/>
            <person name="Datema E."/>
            <person name="de Vries R.P."/>
            <person name="Dhillon B."/>
            <person name="Ganley A.R."/>
            <person name="Griffiths S.A."/>
            <person name="Guo Y."/>
            <person name="Hamelin R.C."/>
            <person name="Henrissat B."/>
            <person name="Kabir M.S."/>
            <person name="Jashni M.K."/>
            <person name="Kema G."/>
            <person name="Klaubauf S."/>
            <person name="Lapidus A."/>
            <person name="Levasseur A."/>
            <person name="Lindquist E."/>
            <person name="Mehrabi R."/>
            <person name="Ohm R.A."/>
            <person name="Owen T.J."/>
            <person name="Salamov A."/>
            <person name="Schwelm A."/>
            <person name="Schijlen E."/>
            <person name="Sun H."/>
            <person name="van den Burg H.A."/>
            <person name="van Ham R.C.H.J."/>
            <person name="Zhang S."/>
            <person name="Goodwin S.B."/>
            <person name="Grigoriev I.V."/>
            <person name="Collemare J."/>
            <person name="Bradshaw R.E."/>
        </authorList>
    </citation>
    <scope>NUCLEOTIDE SEQUENCE [LARGE SCALE GENOMIC DNA]</scope>
    <source>
        <strain evidence="3">NZE10 / CBS 128990</strain>
    </source>
</reference>
<name>M2XKU5_DOTSN</name>